<sequence>MISQRSRKSEWHFNRTPTYVRKATCEELYINGSDVYEGGFSKLNDEPWASHGEEVGFVYQDMNSHAELLHEKAEILATRTEAAGARFARNLLRASVQRLVDKRRLVATELRRMENERVSLSTQLALLHQQAADAFGELPDQIDPVYATMQLLDEAEARHAERLAERRKAHLSTVGTLQTEYIGALRDIRNEAVRTSYEPHRAHDPIATLATNDSAAWPTGSPNPTLAERYNALQRQVFVLETQLQQHRDAILQRDAALAEAESQVLKCRGLALVADERAVAAERRAAEAETMSKATRSELGRTREELQALRKVSEGQGRSIEAWNAEREGLLRAAAEAEDRWNREAAVARIEHERAMRSLEEDLAFETASPCGFTALLLQPMVPAWNVARTLASEYERQECLQINLDVLDDDEMRPL</sequence>
<dbReference type="AlphaFoldDB" id="A0A0M0J917"/>
<feature type="coiled-coil region" evidence="1">
    <location>
        <begin position="96"/>
        <end position="130"/>
    </location>
</feature>
<dbReference type="Proteomes" id="UP000037460">
    <property type="component" value="Unassembled WGS sequence"/>
</dbReference>
<evidence type="ECO:0000313" key="2">
    <source>
        <dbReference type="EMBL" id="KOO23076.1"/>
    </source>
</evidence>
<evidence type="ECO:0000313" key="3">
    <source>
        <dbReference type="Proteomes" id="UP000037460"/>
    </source>
</evidence>
<name>A0A0M0J917_9EUKA</name>
<organism evidence="2 3">
    <name type="scientific">Chrysochromulina tobinii</name>
    <dbReference type="NCBI Taxonomy" id="1460289"/>
    <lineage>
        <taxon>Eukaryota</taxon>
        <taxon>Haptista</taxon>
        <taxon>Haptophyta</taxon>
        <taxon>Prymnesiophyceae</taxon>
        <taxon>Prymnesiales</taxon>
        <taxon>Chrysochromulinaceae</taxon>
        <taxon>Chrysochromulina</taxon>
    </lineage>
</organism>
<keyword evidence="1" id="KW-0175">Coiled coil</keyword>
<dbReference type="EMBL" id="JWZX01003222">
    <property type="protein sequence ID" value="KOO23076.1"/>
    <property type="molecule type" value="Genomic_DNA"/>
</dbReference>
<protein>
    <submittedName>
        <fullName evidence="2">Uncharacterized protein</fullName>
    </submittedName>
</protein>
<proteinExistence type="predicted"/>
<reference evidence="3" key="1">
    <citation type="journal article" date="2015" name="PLoS Genet.">
        <title>Genome Sequence and Transcriptome Analyses of Chrysochromulina tobin: Metabolic Tools for Enhanced Algal Fitness in the Prominent Order Prymnesiales (Haptophyceae).</title>
        <authorList>
            <person name="Hovde B.T."/>
            <person name="Deodato C.R."/>
            <person name="Hunsperger H.M."/>
            <person name="Ryken S.A."/>
            <person name="Yost W."/>
            <person name="Jha R.K."/>
            <person name="Patterson J."/>
            <person name="Monnat R.J. Jr."/>
            <person name="Barlow S.B."/>
            <person name="Starkenburg S.R."/>
            <person name="Cattolico R.A."/>
        </authorList>
    </citation>
    <scope>NUCLEOTIDE SEQUENCE</scope>
    <source>
        <strain evidence="3">CCMP291</strain>
    </source>
</reference>
<gene>
    <name evidence="2" type="ORF">Ctob_008945</name>
</gene>
<keyword evidence="3" id="KW-1185">Reference proteome</keyword>
<accession>A0A0M0J917</accession>
<comment type="caution">
    <text evidence="2">The sequence shown here is derived from an EMBL/GenBank/DDBJ whole genome shotgun (WGS) entry which is preliminary data.</text>
</comment>
<evidence type="ECO:0000256" key="1">
    <source>
        <dbReference type="SAM" id="Coils"/>
    </source>
</evidence>